<dbReference type="PANTHER" id="PTHR15020:SF42">
    <property type="entry name" value="NAD(P)-BINDING DOMAIN-CONTAINING PROTEIN"/>
    <property type="match status" value="1"/>
</dbReference>
<organism evidence="5 6">
    <name type="scientific">Chlorella sorokiniana</name>
    <name type="common">Freshwater green alga</name>
    <dbReference type="NCBI Taxonomy" id="3076"/>
    <lineage>
        <taxon>Eukaryota</taxon>
        <taxon>Viridiplantae</taxon>
        <taxon>Chlorophyta</taxon>
        <taxon>core chlorophytes</taxon>
        <taxon>Trebouxiophyceae</taxon>
        <taxon>Chlorellales</taxon>
        <taxon>Chlorellaceae</taxon>
        <taxon>Chlorella clade</taxon>
        <taxon>Chlorella</taxon>
    </lineage>
</organism>
<feature type="compositionally biased region" description="Low complexity" evidence="2">
    <location>
        <begin position="407"/>
        <end position="428"/>
    </location>
</feature>
<feature type="compositionally biased region" description="Low complexity" evidence="2">
    <location>
        <begin position="640"/>
        <end position="655"/>
    </location>
</feature>
<name>A0A2P6TN05_CHLSO</name>
<comment type="subcellular location">
    <subcellularLocation>
        <location evidence="1">Cytoplasm</location>
        <location evidence="1">Cytoskeleton</location>
        <location evidence="1">Cilium axoneme</location>
    </subcellularLocation>
</comment>
<proteinExistence type="predicted"/>
<feature type="region of interest" description="Disordered" evidence="2">
    <location>
        <begin position="288"/>
        <end position="314"/>
    </location>
</feature>
<feature type="region of interest" description="Disordered" evidence="2">
    <location>
        <begin position="619"/>
        <end position="655"/>
    </location>
</feature>
<dbReference type="InterPro" id="IPR036291">
    <property type="entry name" value="NAD(P)-bd_dom_sf"/>
</dbReference>
<dbReference type="InterPro" id="IPR032675">
    <property type="entry name" value="LRR_dom_sf"/>
</dbReference>
<dbReference type="GO" id="GO:0005930">
    <property type="term" value="C:axoneme"/>
    <property type="evidence" value="ECO:0007669"/>
    <property type="project" value="UniProtKB-SubCell"/>
</dbReference>
<dbReference type="Gene3D" id="3.80.10.10">
    <property type="entry name" value="Ribonuclease Inhibitor"/>
    <property type="match status" value="1"/>
</dbReference>
<reference evidence="5 6" key="1">
    <citation type="journal article" date="2018" name="Plant J.">
        <title>Genome sequences of Chlorella sorokiniana UTEX 1602 and Micractinium conductrix SAG 241.80: implications to maltose excretion by a green alga.</title>
        <authorList>
            <person name="Arriola M.B."/>
            <person name="Velmurugan N."/>
            <person name="Zhang Y."/>
            <person name="Plunkett M.H."/>
            <person name="Hondzo H."/>
            <person name="Barney B.M."/>
        </authorList>
    </citation>
    <scope>NUCLEOTIDE SEQUENCE [LARGE SCALE GENOMIC DNA]</scope>
    <source>
        <strain evidence="6">UTEX 1602</strain>
    </source>
</reference>
<dbReference type="InterPro" id="IPR016040">
    <property type="entry name" value="NAD(P)-bd_dom"/>
</dbReference>
<comment type="caution">
    <text evidence="5">The sequence shown here is derived from an EMBL/GenBank/DDBJ whole genome shotgun (WGS) entry which is preliminary data.</text>
</comment>
<evidence type="ECO:0000313" key="6">
    <source>
        <dbReference type="Proteomes" id="UP000239899"/>
    </source>
</evidence>
<accession>A0A2P6TN05</accession>
<dbReference type="STRING" id="3076.A0A2P6TN05"/>
<feature type="chain" id="PRO_5015110247" evidence="3">
    <location>
        <begin position="21"/>
        <end position="1471"/>
    </location>
</feature>
<dbReference type="EMBL" id="LHPG02000011">
    <property type="protein sequence ID" value="PRW45712.1"/>
    <property type="molecule type" value="Genomic_DNA"/>
</dbReference>
<dbReference type="PANTHER" id="PTHR15020">
    <property type="entry name" value="FLAVIN REDUCTASE-RELATED"/>
    <property type="match status" value="1"/>
</dbReference>
<dbReference type="SUPFAM" id="SSF52047">
    <property type="entry name" value="RNI-like"/>
    <property type="match status" value="1"/>
</dbReference>
<feature type="signal peptide" evidence="3">
    <location>
        <begin position="1"/>
        <end position="20"/>
    </location>
</feature>
<evidence type="ECO:0000256" key="2">
    <source>
        <dbReference type="SAM" id="MobiDB-lite"/>
    </source>
</evidence>
<keyword evidence="6" id="KW-1185">Reference proteome</keyword>
<dbReference type="Proteomes" id="UP000239899">
    <property type="component" value="Unassembled WGS sequence"/>
</dbReference>
<dbReference type="Gene3D" id="3.40.50.720">
    <property type="entry name" value="NAD(P)-binding Rossmann-like Domain"/>
    <property type="match status" value="1"/>
</dbReference>
<sequence length="1471" mass="147751">MLRALLLALCLLQLAALSAALGEQGLGHQLLRGRRSLSNSGRSTRALGGDGECRSALSEALTLCRSSQADAPGAACCAALRAAGADCLRQAEVAAAGSAAAAETLSTVLAACGTSGGGSASSSKADATPSQLPAGRVQLAWSVDAEAAPCFNYLPGPDGNWTLDSTSGPWGAAGNSTPPAEDVESASELLCSIPQDGGKELLQALSAGGGAAQAVVAAALDGCSNSSAALNAAFYEFGRTDELQESGKVLKYAEAFRDAAEAVGAGACVTVVVLDASGNLLGSRKVHTSIRAPAPTPDSSSDSGTGGSSSGTVSSSSVEVSAECQAAFLPALQACNGSTAGLGPGSGCCTAVEGVSEDCLGQLADSLTGNQTRLAELERILEECGIASNLTAGALGEAPAPSPAEEPSPGGAAGSNSSSSSSSGSSSGSSGGSSSGGVEDITLHPIDSSEAGSSTNDTLPAGRIALFLSIAQGPVPCYNYTPGGERNWTADPAGGLWKGTGSAVPPEATVDELSNALCGSPESGAAALLSAFEAGGAQAQAAVAIMLGNGSCLNPGAINAAVSAFGDSPELNDPALVLSYVGALVSAADEIGAGVCVSVAAIDRGSGSVLDFREVHVSGSSNSSSSSGNSNGGSSGGGNSSVSSNGSGSGSNGTAPGAVDGAVDIAAGGNGTLPELPAGKVLTAWSVGPSGQCAAYNASSGEWHNVAAFPFGGEGHGVPPREEYESLGKQLCQDAQQAADTLVEAMAAGGEEARIAVAALLSYNCPEGPPTMQAAFDAFTNATEVQEPETALRYVAAFVEAADAVGGGACVSLVVTSESGSVLAAYRVHSNGPAGGALLEEPDQQESAVSTLAMASAGRRATIDCLPDALLGRIFAAAGRQAGGAITLVNRRWNESLLLDSSSFPDGLADALQHLAQLTHLSCSSRSALPDLSAVLPLAQLRKLAWIEERQAGVLQADVLQLYARLPHLDDCLLMSNLQPPGDGSLQVGDAVFEYYLAVGRSPGGMFQALSLWGIQTMPSLQQLLAAALPAGSGRQPGVLRLVLNGRLTEEAVADCPQLAHLTSLVLSGGTFPDGSPAGVIEELLDQAPLLQCLRLSNCLQGNAFPRALLRCTGLLHLSLASNGLSALLEGPYLESLESLSLAHNCFRDMPPALAAATNLTELSLSGNSSLALTYADVDMLQPAAAFPAFEARKQLQRLQQRGVLAAASSSTGSLPEAPSTTVPASRQLPEADERFGGFKVLVAGATGGVGKAVVQQLAAQGIPVRALVRDGVKAAGMLPAAGQGGGVEIVEGDVYKFSTVAKALQGCNAVICATGPTDRLNPLGPFTIDCEGTKNLVAAAQQQGVKKFVHVTSIGCDDPLFPLNAYWGVLFWKKQGEVALQRSGIDYTIVRPGGLLNEPRPGQKVGHVVMGGPDAYGLPPRKRPGSILRSQVAEVCVAALVEPAASGKVVEIIAEQDAPARPYTELFASV</sequence>
<evidence type="ECO:0000256" key="3">
    <source>
        <dbReference type="SAM" id="SignalP"/>
    </source>
</evidence>
<evidence type="ECO:0000259" key="4">
    <source>
        <dbReference type="Pfam" id="PF13460"/>
    </source>
</evidence>
<evidence type="ECO:0000256" key="1">
    <source>
        <dbReference type="ARBA" id="ARBA00004430"/>
    </source>
</evidence>
<gene>
    <name evidence="5" type="ORF">C2E21_6056</name>
</gene>
<dbReference type="Pfam" id="PF13460">
    <property type="entry name" value="NAD_binding_10"/>
    <property type="match status" value="1"/>
</dbReference>
<feature type="compositionally biased region" description="Gly residues" evidence="2">
    <location>
        <begin position="630"/>
        <end position="639"/>
    </location>
</feature>
<dbReference type="OrthoDB" id="419598at2759"/>
<dbReference type="SUPFAM" id="SSF51735">
    <property type="entry name" value="NAD(P)-binding Rossmann-fold domains"/>
    <property type="match status" value="1"/>
</dbReference>
<dbReference type="CDD" id="cd05243">
    <property type="entry name" value="SDR_a5"/>
    <property type="match status" value="1"/>
</dbReference>
<feature type="compositionally biased region" description="Low complexity" evidence="2">
    <location>
        <begin position="619"/>
        <end position="629"/>
    </location>
</feature>
<protein>
    <submittedName>
        <fullName evidence="5">Epimerase</fullName>
    </submittedName>
</protein>
<keyword evidence="3" id="KW-0732">Signal</keyword>
<feature type="domain" description="NAD(P)-binding" evidence="4">
    <location>
        <begin position="1245"/>
        <end position="1444"/>
    </location>
</feature>
<evidence type="ECO:0000313" key="5">
    <source>
        <dbReference type="EMBL" id="PRW45712.1"/>
    </source>
</evidence>
<feature type="region of interest" description="Disordered" evidence="2">
    <location>
        <begin position="395"/>
        <end position="455"/>
    </location>
</feature>